<dbReference type="Gene3D" id="3.30.750.44">
    <property type="match status" value="1"/>
</dbReference>
<name>X0YLQ8_9ZZZZ</name>
<comment type="caution">
    <text evidence="1">The sequence shown here is derived from an EMBL/GenBank/DDBJ whole genome shotgun (WGS) entry which is preliminary data.</text>
</comment>
<dbReference type="InterPro" id="IPR029045">
    <property type="entry name" value="ClpP/crotonase-like_dom_sf"/>
</dbReference>
<gene>
    <name evidence="1" type="ORF">S01H4_19549</name>
</gene>
<feature type="non-terminal residue" evidence="1">
    <location>
        <position position="49"/>
    </location>
</feature>
<sequence>MNDDEFYLVMDEMISKLGDEHSKFFNPKQVAAMDIETETGYDYVGIGVL</sequence>
<dbReference type="AlphaFoldDB" id="X0YLQ8"/>
<evidence type="ECO:0000313" key="1">
    <source>
        <dbReference type="EMBL" id="GAG57209.1"/>
    </source>
</evidence>
<dbReference type="EMBL" id="BART01008723">
    <property type="protein sequence ID" value="GAG57209.1"/>
    <property type="molecule type" value="Genomic_DNA"/>
</dbReference>
<protein>
    <submittedName>
        <fullName evidence="1">Uncharacterized protein</fullName>
    </submittedName>
</protein>
<proteinExistence type="predicted"/>
<accession>X0YLQ8</accession>
<dbReference type="SUPFAM" id="SSF52096">
    <property type="entry name" value="ClpP/crotonase"/>
    <property type="match status" value="1"/>
</dbReference>
<reference evidence="1" key="1">
    <citation type="journal article" date="2014" name="Front. Microbiol.">
        <title>High frequency of phylogenetically diverse reductive dehalogenase-homologous genes in deep subseafloor sedimentary metagenomes.</title>
        <authorList>
            <person name="Kawai M."/>
            <person name="Futagami T."/>
            <person name="Toyoda A."/>
            <person name="Takaki Y."/>
            <person name="Nishi S."/>
            <person name="Hori S."/>
            <person name="Arai W."/>
            <person name="Tsubouchi T."/>
            <person name="Morono Y."/>
            <person name="Uchiyama I."/>
            <person name="Ito T."/>
            <person name="Fujiyama A."/>
            <person name="Inagaki F."/>
            <person name="Takami H."/>
        </authorList>
    </citation>
    <scope>NUCLEOTIDE SEQUENCE</scope>
    <source>
        <strain evidence="1">Expedition CK06-06</strain>
    </source>
</reference>
<organism evidence="1">
    <name type="scientific">marine sediment metagenome</name>
    <dbReference type="NCBI Taxonomy" id="412755"/>
    <lineage>
        <taxon>unclassified sequences</taxon>
        <taxon>metagenomes</taxon>
        <taxon>ecological metagenomes</taxon>
    </lineage>
</organism>